<dbReference type="STRING" id="1079859.SAMN04515674_105282"/>
<keyword evidence="2" id="KW-1185">Reference proteome</keyword>
<organism evidence="1 2">
    <name type="scientific">Pseudarcicella hirudinis</name>
    <dbReference type="NCBI Taxonomy" id="1079859"/>
    <lineage>
        <taxon>Bacteria</taxon>
        <taxon>Pseudomonadati</taxon>
        <taxon>Bacteroidota</taxon>
        <taxon>Cytophagia</taxon>
        <taxon>Cytophagales</taxon>
        <taxon>Flectobacillaceae</taxon>
        <taxon>Pseudarcicella</taxon>
    </lineage>
</organism>
<dbReference type="AlphaFoldDB" id="A0A1I5T0A6"/>
<reference evidence="1 2" key="1">
    <citation type="submission" date="2016-10" db="EMBL/GenBank/DDBJ databases">
        <authorList>
            <person name="de Groot N.N."/>
        </authorList>
    </citation>
    <scope>NUCLEOTIDE SEQUENCE [LARGE SCALE GENOMIC DNA]</scope>
    <source>
        <strain evidence="2">E92,LMG 26720,CCM 7988</strain>
    </source>
</reference>
<sequence length="78" mass="8673">MPILYNLVVDSDTFTRYKNRIDLSFIATDEIPEIGQNLCIIEKDSDISIASPPQIMAIISGKETFDGGEIISFQILHG</sequence>
<name>A0A1I5T0A6_9BACT</name>
<evidence type="ECO:0000313" key="1">
    <source>
        <dbReference type="EMBL" id="SFP75896.1"/>
    </source>
</evidence>
<accession>A0A1I5T0A6</accession>
<gene>
    <name evidence="1" type="ORF">SAMN04515674_105282</name>
</gene>
<proteinExistence type="predicted"/>
<evidence type="ECO:0000313" key="2">
    <source>
        <dbReference type="Proteomes" id="UP000199306"/>
    </source>
</evidence>
<dbReference type="RefSeq" id="WP_092016866.1">
    <property type="nucleotide sequence ID" value="NZ_FOXH01000005.1"/>
</dbReference>
<dbReference type="EMBL" id="FOXH01000005">
    <property type="protein sequence ID" value="SFP75896.1"/>
    <property type="molecule type" value="Genomic_DNA"/>
</dbReference>
<dbReference type="Proteomes" id="UP000199306">
    <property type="component" value="Unassembled WGS sequence"/>
</dbReference>
<protein>
    <submittedName>
        <fullName evidence="1">Uncharacterized protein</fullName>
    </submittedName>
</protein>